<gene>
    <name evidence="2" type="ORF">BGZ70_009302</name>
</gene>
<organism evidence="2 3">
    <name type="scientific">Mortierella alpina</name>
    <name type="common">Oleaginous fungus</name>
    <name type="synonym">Mortierella renispora</name>
    <dbReference type="NCBI Taxonomy" id="64518"/>
    <lineage>
        <taxon>Eukaryota</taxon>
        <taxon>Fungi</taxon>
        <taxon>Fungi incertae sedis</taxon>
        <taxon>Mucoromycota</taxon>
        <taxon>Mortierellomycotina</taxon>
        <taxon>Mortierellomycetes</taxon>
        <taxon>Mortierellales</taxon>
        <taxon>Mortierellaceae</taxon>
        <taxon>Mortierella</taxon>
    </lineage>
</organism>
<dbReference type="AlphaFoldDB" id="A0A9P6J1S6"/>
<dbReference type="OrthoDB" id="2443848at2759"/>
<feature type="region of interest" description="Disordered" evidence="1">
    <location>
        <begin position="27"/>
        <end position="58"/>
    </location>
</feature>
<evidence type="ECO:0000313" key="3">
    <source>
        <dbReference type="Proteomes" id="UP000738359"/>
    </source>
</evidence>
<reference evidence="2" key="1">
    <citation type="journal article" date="2020" name="Fungal Divers.">
        <title>Resolving the Mortierellaceae phylogeny through synthesis of multi-gene phylogenetics and phylogenomics.</title>
        <authorList>
            <person name="Vandepol N."/>
            <person name="Liber J."/>
            <person name="Desiro A."/>
            <person name="Na H."/>
            <person name="Kennedy M."/>
            <person name="Barry K."/>
            <person name="Grigoriev I.V."/>
            <person name="Miller A.N."/>
            <person name="O'Donnell K."/>
            <person name="Stajich J.E."/>
            <person name="Bonito G."/>
        </authorList>
    </citation>
    <scope>NUCLEOTIDE SEQUENCE</scope>
    <source>
        <strain evidence="2">CK1249</strain>
    </source>
</reference>
<sequence>EDPETVLGLFDDAQERKEITEVMAVNKDERLPRLTPGELTSDASAQRRRNHQVLDSRQHMGHKADGIVLVSKRPVELCWTEAAKKDGGANTTKCLHDTKKLLKLMKDGHDRIRKRAKQNIRDQLVTFALRISGPTISVFTLRQCPGRFYKVTEEELTSLPLKWMDNEDTTQILAVIARILKLRKAIQKMAVSVNTWTQSTIDNESPCAKDWMAPTMTSPQFLPVKLPSPDATIPALAI</sequence>
<accession>A0A9P6J1S6</accession>
<feature type="non-terminal residue" evidence="2">
    <location>
        <position position="1"/>
    </location>
</feature>
<dbReference type="Proteomes" id="UP000738359">
    <property type="component" value="Unassembled WGS sequence"/>
</dbReference>
<dbReference type="EMBL" id="JAAAHY010000744">
    <property type="protein sequence ID" value="KAF9958130.1"/>
    <property type="molecule type" value="Genomic_DNA"/>
</dbReference>
<name>A0A9P6J1S6_MORAP</name>
<protein>
    <submittedName>
        <fullName evidence="2">Uncharacterized protein</fullName>
    </submittedName>
</protein>
<evidence type="ECO:0000256" key="1">
    <source>
        <dbReference type="SAM" id="MobiDB-lite"/>
    </source>
</evidence>
<keyword evidence="3" id="KW-1185">Reference proteome</keyword>
<comment type="caution">
    <text evidence="2">The sequence shown here is derived from an EMBL/GenBank/DDBJ whole genome shotgun (WGS) entry which is preliminary data.</text>
</comment>
<evidence type="ECO:0000313" key="2">
    <source>
        <dbReference type="EMBL" id="KAF9958130.1"/>
    </source>
</evidence>
<proteinExistence type="predicted"/>